<evidence type="ECO:0000256" key="1">
    <source>
        <dbReference type="ARBA" id="ARBA00004496"/>
    </source>
</evidence>
<dbReference type="Pfam" id="PF09339">
    <property type="entry name" value="HTH_IclR"/>
    <property type="match status" value="1"/>
</dbReference>
<dbReference type="GO" id="GO:0000156">
    <property type="term" value="F:phosphorelay response regulator activity"/>
    <property type="evidence" value="ECO:0007669"/>
    <property type="project" value="TreeGrafter"/>
</dbReference>
<comment type="subcellular location">
    <subcellularLocation>
        <location evidence="1 9">Cytoplasm</location>
    </subcellularLocation>
</comment>
<dbReference type="PIRSF" id="PIRSF006171">
    <property type="entry name" value="RR_citrat_malat"/>
    <property type="match status" value="1"/>
</dbReference>
<dbReference type="GO" id="GO:0003700">
    <property type="term" value="F:DNA-binding transcription factor activity"/>
    <property type="evidence" value="ECO:0007669"/>
    <property type="project" value="InterPro"/>
</dbReference>
<dbReference type="InterPro" id="IPR001789">
    <property type="entry name" value="Sig_transdc_resp-reg_receiver"/>
</dbReference>
<dbReference type="SUPFAM" id="SSF46785">
    <property type="entry name" value="Winged helix' DNA-binding domain"/>
    <property type="match status" value="1"/>
</dbReference>
<reference evidence="12 13" key="1">
    <citation type="submission" date="2016-01" db="EMBL/GenBank/DDBJ databases">
        <title>Draft genome sequence of Clavibacter michiganensis subsp. tessellarius DOAB 609.</title>
        <authorList>
            <person name="Tambong J.T."/>
        </authorList>
    </citation>
    <scope>NUCLEOTIDE SEQUENCE [LARGE SCALE GENOMIC DNA]</scope>
    <source>
        <strain evidence="12 13">DOAB 609</strain>
    </source>
</reference>
<proteinExistence type="predicted"/>
<evidence type="ECO:0000256" key="8">
    <source>
        <dbReference type="ARBA" id="ARBA00023163"/>
    </source>
</evidence>
<organism evidence="12 13">
    <name type="scientific">Clavibacter tessellarius</name>
    <dbReference type="NCBI Taxonomy" id="31965"/>
    <lineage>
        <taxon>Bacteria</taxon>
        <taxon>Bacillati</taxon>
        <taxon>Actinomycetota</taxon>
        <taxon>Actinomycetes</taxon>
        <taxon>Micrococcales</taxon>
        <taxon>Microbacteriaceae</taxon>
        <taxon>Clavibacter</taxon>
    </lineage>
</organism>
<dbReference type="PANTHER" id="PTHR45526:SF1">
    <property type="entry name" value="TRANSCRIPTIONAL REGULATORY PROTEIN DCUR-RELATED"/>
    <property type="match status" value="1"/>
</dbReference>
<accession>A0A154V3E1</accession>
<dbReference type="RefSeq" id="WP_063071002.1">
    <property type="nucleotide sequence ID" value="NZ_LQXA01000019.1"/>
</dbReference>
<evidence type="ECO:0000256" key="4">
    <source>
        <dbReference type="ARBA" id="ARBA00023012"/>
    </source>
</evidence>
<dbReference type="InterPro" id="IPR036390">
    <property type="entry name" value="WH_DNA-bd_sf"/>
</dbReference>
<dbReference type="PANTHER" id="PTHR45526">
    <property type="entry name" value="TRANSCRIPTIONAL REGULATORY PROTEIN DPIA"/>
    <property type="match status" value="1"/>
</dbReference>
<dbReference type="Pfam" id="PF00072">
    <property type="entry name" value="Response_reg"/>
    <property type="match status" value="1"/>
</dbReference>
<keyword evidence="7 9" id="KW-0010">Activator</keyword>
<keyword evidence="8 9" id="KW-0804">Transcription</keyword>
<dbReference type="GO" id="GO:0003677">
    <property type="term" value="F:DNA binding"/>
    <property type="evidence" value="ECO:0007669"/>
    <property type="project" value="UniProtKB-KW"/>
</dbReference>
<evidence type="ECO:0000313" key="12">
    <source>
        <dbReference type="EMBL" id="KZC95769.1"/>
    </source>
</evidence>
<evidence type="ECO:0000256" key="6">
    <source>
        <dbReference type="ARBA" id="ARBA00023125"/>
    </source>
</evidence>
<dbReference type="InterPro" id="IPR005471">
    <property type="entry name" value="Tscrpt_reg_IclR_N"/>
</dbReference>
<keyword evidence="6 9" id="KW-0238">DNA-binding</keyword>
<dbReference type="AlphaFoldDB" id="A0A154V3E1"/>
<dbReference type="STRING" id="31965.AWH51_06915"/>
<dbReference type="Proteomes" id="UP000076218">
    <property type="component" value="Unassembled WGS sequence"/>
</dbReference>
<sequence>MTDDLTVLIVDDDFRIARLHEGIVEQAPGFRSVGTAGSVRAALAVLDTSRPDLVLLDAYLPDGSGIDLVRRIEPDVILVTAADDPATVRRALRGGAVSYLVKPFAPELLTARLAAYAAFRAGLASDRPLDQAGIDRAIHALRPGRVSARERPATEQAVLDALAASDAELSAPEIAERVGVSRATAQRYLGALARDRVVDVQLNYGSTGRPEHRYRILRPRG</sequence>
<comment type="caution">
    <text evidence="12">The sequence shown here is derived from an EMBL/GenBank/DDBJ whole genome shotgun (WGS) entry which is preliminary data.</text>
</comment>
<feature type="modified residue" description="4-aspartylphosphate" evidence="10">
    <location>
        <position position="57"/>
    </location>
</feature>
<gene>
    <name evidence="12" type="ORF">AWH51_06915</name>
</gene>
<feature type="domain" description="Response regulatory" evidence="11">
    <location>
        <begin position="6"/>
        <end position="117"/>
    </location>
</feature>
<evidence type="ECO:0000259" key="11">
    <source>
        <dbReference type="PROSITE" id="PS50110"/>
    </source>
</evidence>
<evidence type="ECO:0000256" key="7">
    <source>
        <dbReference type="ARBA" id="ARBA00023159"/>
    </source>
</evidence>
<evidence type="ECO:0000256" key="3">
    <source>
        <dbReference type="ARBA" id="ARBA00022553"/>
    </source>
</evidence>
<dbReference type="EMBL" id="LQXA01000019">
    <property type="protein sequence ID" value="KZC95769.1"/>
    <property type="molecule type" value="Genomic_DNA"/>
</dbReference>
<dbReference type="SMART" id="SM00448">
    <property type="entry name" value="REC"/>
    <property type="match status" value="1"/>
</dbReference>
<keyword evidence="3 10" id="KW-0597">Phosphoprotein</keyword>
<protein>
    <recommendedName>
        <fullName evidence="9">Transcriptional regulatory protein</fullName>
    </recommendedName>
</protein>
<dbReference type="InterPro" id="IPR024187">
    <property type="entry name" value="Sig_transdc_resp-reg_cit/mal"/>
</dbReference>
<evidence type="ECO:0000256" key="10">
    <source>
        <dbReference type="PROSITE-ProRule" id="PRU00169"/>
    </source>
</evidence>
<dbReference type="PROSITE" id="PS50110">
    <property type="entry name" value="RESPONSE_REGULATORY"/>
    <property type="match status" value="1"/>
</dbReference>
<keyword evidence="5 9" id="KW-0805">Transcription regulation</keyword>
<dbReference type="InterPro" id="IPR036388">
    <property type="entry name" value="WH-like_DNA-bd_sf"/>
</dbReference>
<dbReference type="Gene3D" id="3.40.50.2300">
    <property type="match status" value="1"/>
</dbReference>
<dbReference type="SUPFAM" id="SSF52172">
    <property type="entry name" value="CheY-like"/>
    <property type="match status" value="1"/>
</dbReference>
<evidence type="ECO:0000256" key="2">
    <source>
        <dbReference type="ARBA" id="ARBA00022490"/>
    </source>
</evidence>
<keyword evidence="2 9" id="KW-0963">Cytoplasm</keyword>
<name>A0A154V3E1_9MICO</name>
<dbReference type="GO" id="GO:0005737">
    <property type="term" value="C:cytoplasm"/>
    <property type="evidence" value="ECO:0007669"/>
    <property type="project" value="UniProtKB-SubCell"/>
</dbReference>
<evidence type="ECO:0000313" key="13">
    <source>
        <dbReference type="Proteomes" id="UP000076218"/>
    </source>
</evidence>
<dbReference type="InterPro" id="IPR051271">
    <property type="entry name" value="2C-system_Tx_regulators"/>
</dbReference>
<dbReference type="InterPro" id="IPR011006">
    <property type="entry name" value="CheY-like_superfamily"/>
</dbReference>
<evidence type="ECO:0000256" key="5">
    <source>
        <dbReference type="ARBA" id="ARBA00023015"/>
    </source>
</evidence>
<keyword evidence="4 9" id="KW-0902">Two-component regulatory system</keyword>
<dbReference type="OrthoDB" id="7187989at2"/>
<evidence type="ECO:0000256" key="9">
    <source>
        <dbReference type="PIRNR" id="PIRNR006171"/>
    </source>
</evidence>
<dbReference type="Gene3D" id="1.10.10.10">
    <property type="entry name" value="Winged helix-like DNA-binding domain superfamily/Winged helix DNA-binding domain"/>
    <property type="match status" value="1"/>
</dbReference>